<dbReference type="EMBL" id="AFBM01000005">
    <property type="protein sequence ID" value="EGF54502.1"/>
    <property type="molecule type" value="Genomic_DNA"/>
</dbReference>
<gene>
    <name evidence="2" type="ORF">HMPREF9445_00457</name>
</gene>
<dbReference type="Gene3D" id="2.60.40.2620">
    <property type="entry name" value="Fimbrillin-like"/>
    <property type="match status" value="1"/>
</dbReference>
<comment type="caution">
    <text evidence="2">The sequence shown here is derived from an EMBL/GenBank/DDBJ whole genome shotgun (WGS) entry which is preliminary data.</text>
</comment>
<evidence type="ECO:0000313" key="2">
    <source>
        <dbReference type="EMBL" id="EGF54502.1"/>
    </source>
</evidence>
<dbReference type="PROSITE" id="PS51257">
    <property type="entry name" value="PROKAR_LIPOPROTEIN"/>
    <property type="match status" value="1"/>
</dbReference>
<feature type="chain" id="PRO_5045159970" evidence="1">
    <location>
        <begin position="23"/>
        <end position="696"/>
    </location>
</feature>
<dbReference type="Proteomes" id="UP000010321">
    <property type="component" value="Unassembled WGS sequence"/>
</dbReference>
<keyword evidence="3" id="KW-1185">Reference proteome</keyword>
<name>A0ABP2KVH9_9BACE</name>
<keyword evidence="1" id="KW-0732">Signal</keyword>
<dbReference type="InterPro" id="IPR042278">
    <property type="entry name" value="Mfa-like_1_N"/>
</dbReference>
<sequence length="696" mass="74722">MKKQYTFLVLGLCAGLLTTACSDDDYTNDFTRPAGGNQIFFNCQSQLDENNKVIWAADSKIGFFCEQTETVNLAVGLAAPFVGQTEGLFYTQVIWNKEAGDHTFYVYAPYNKNNTSAKAIAGTLSNSQLQSGTANTHLMSSALTYATATSAEVETAVPMTFKHALGYMDVSCKTAAKYAGWKIKSIEFSTEDGVPLAGEYKFDLTTGQFAIAEGSSKVQVKVDNAPELVQNEAFHGYMSINPLDLSAKQCKVTVVIEKAGEDNDLSLEGNLSSVKILAGEFNTLEVDMDALTETVLGDNSVDLSANETANCYIAGKAGQEYRFNATVMGNGAVTPAGTNTTTFPGITPSILAPSSVAILWQSARSLVSGVKLKNNYVYFTLNGSDETPLVSGNAVIAAYDDTGAVIWSWHIWVTDADLDAKVQTYTVHQNYANFATYQSPVMMDRNLGATSAELWNSDTDSKDAHGLFYQWGRKDPLIGPSSENATSIAVVYDKDNNTIEPTDWATTTTPITRDDIAKYPMTIYGGASGISENWFAEDACDLWGSSVMYAVDGAEGKGAGEKSIYDPCPPGYRVPHPYVWSTFTSEPGGGKHKTAGFTTTIDGGIKTLQNTTGATFSSTYVYPATGFIAYTASFATGPALQRLSKGLANVGINNWSNAANAANRGARFFFDNGGCSTPAGNPRAYGYCVRCMKDTK</sequence>
<accession>A0ABP2KVH9</accession>
<dbReference type="RefSeq" id="WP_009120662.1">
    <property type="nucleotide sequence ID" value="NZ_CAXSRN010000001.1"/>
</dbReference>
<proteinExistence type="predicted"/>
<dbReference type="CDD" id="cd13120">
    <property type="entry name" value="BF2867_like_N"/>
    <property type="match status" value="1"/>
</dbReference>
<protein>
    <submittedName>
        <fullName evidence="2">Conserved domain protein</fullName>
    </submittedName>
</protein>
<reference evidence="2 3" key="1">
    <citation type="submission" date="2011-02" db="EMBL/GenBank/DDBJ databases">
        <authorList>
            <person name="Weinstock G."/>
            <person name="Sodergren E."/>
            <person name="Clifton S."/>
            <person name="Fulton L."/>
            <person name="Fulton B."/>
            <person name="Courtney L."/>
            <person name="Fronick C."/>
            <person name="Harrison M."/>
            <person name="Strong C."/>
            <person name="Farmer C."/>
            <person name="Delahaunty K."/>
            <person name="Markovic C."/>
            <person name="Hall O."/>
            <person name="Minx P."/>
            <person name="Tomlinson C."/>
            <person name="Mitreva M."/>
            <person name="Hou S."/>
            <person name="Chen J."/>
            <person name="Wollam A."/>
            <person name="Pepin K.H."/>
            <person name="Johnson M."/>
            <person name="Bhonagiri V."/>
            <person name="Zhang X."/>
            <person name="Suruliraj S."/>
            <person name="Warren W."/>
            <person name="Chinwalla A."/>
            <person name="Mardis E.R."/>
            <person name="Wilson R.K."/>
        </authorList>
    </citation>
    <scope>NUCLEOTIDE SEQUENCE [LARGE SCALE GENOMIC DNA]</scope>
    <source>
        <strain evidence="2 3">YIT 12056</strain>
    </source>
</reference>
<evidence type="ECO:0000256" key="1">
    <source>
        <dbReference type="SAM" id="SignalP"/>
    </source>
</evidence>
<feature type="signal peptide" evidence="1">
    <location>
        <begin position="1"/>
        <end position="22"/>
    </location>
</feature>
<organism evidence="2 3">
    <name type="scientific">Bacteroides clarus YIT 12056</name>
    <dbReference type="NCBI Taxonomy" id="762984"/>
    <lineage>
        <taxon>Bacteria</taxon>
        <taxon>Pseudomonadati</taxon>
        <taxon>Bacteroidota</taxon>
        <taxon>Bacteroidia</taxon>
        <taxon>Bacteroidales</taxon>
        <taxon>Bacteroidaceae</taxon>
        <taxon>Bacteroides</taxon>
    </lineage>
</organism>
<evidence type="ECO:0000313" key="3">
    <source>
        <dbReference type="Proteomes" id="UP000010321"/>
    </source>
</evidence>